<protein>
    <submittedName>
        <fullName evidence="1">Uncharacterized protein</fullName>
    </submittedName>
</protein>
<gene>
    <name evidence="1" type="ORF">GAK30_03452</name>
</gene>
<comment type="caution">
    <text evidence="1">The sequence shown here is derived from an EMBL/GenBank/DDBJ whole genome shotgun (WGS) entry which is preliminary data.</text>
</comment>
<dbReference type="AlphaFoldDB" id="A0A7V8FL64"/>
<dbReference type="EMBL" id="WNDQ01000071">
    <property type="protein sequence ID" value="KAF1018889.1"/>
    <property type="molecule type" value="Genomic_DNA"/>
</dbReference>
<proteinExistence type="predicted"/>
<accession>A0A7V8FL64</accession>
<name>A0A7V8FL64_9BURK</name>
<reference evidence="2" key="1">
    <citation type="journal article" date="2020" name="MBio">
        <title>Horizontal gene transfer to a defensive symbiont with a reduced genome amongst a multipartite beetle microbiome.</title>
        <authorList>
            <person name="Waterworth S.C."/>
            <person name="Florez L.V."/>
            <person name="Rees E.R."/>
            <person name="Hertweck C."/>
            <person name="Kaltenpoth M."/>
            <person name="Kwan J.C."/>
        </authorList>
    </citation>
    <scope>NUCLEOTIDE SEQUENCE [LARGE SCALE GENOMIC DNA]</scope>
</reference>
<evidence type="ECO:0000313" key="2">
    <source>
        <dbReference type="Proteomes" id="UP000461670"/>
    </source>
</evidence>
<organism evidence="1 2">
    <name type="scientific">Paracidovorax wautersii</name>
    <dbReference type="NCBI Taxonomy" id="1177982"/>
    <lineage>
        <taxon>Bacteria</taxon>
        <taxon>Pseudomonadati</taxon>
        <taxon>Pseudomonadota</taxon>
        <taxon>Betaproteobacteria</taxon>
        <taxon>Burkholderiales</taxon>
        <taxon>Comamonadaceae</taxon>
        <taxon>Paracidovorax</taxon>
    </lineage>
</organism>
<evidence type="ECO:0000313" key="1">
    <source>
        <dbReference type="EMBL" id="KAF1018889.1"/>
    </source>
</evidence>
<sequence>MNSTTGCSAQPTTAPDLAPDELAAWLRLATTPGVGKEVAAEIRTGR</sequence>
<dbReference type="Proteomes" id="UP000461670">
    <property type="component" value="Unassembled WGS sequence"/>
</dbReference>